<dbReference type="InterPro" id="IPR001958">
    <property type="entry name" value="Tet-R_TetA/multi-R_MdtG-like"/>
</dbReference>
<dbReference type="InterPro" id="IPR036259">
    <property type="entry name" value="MFS_trans_sf"/>
</dbReference>
<feature type="transmembrane region" description="Helical" evidence="6">
    <location>
        <begin position="178"/>
        <end position="198"/>
    </location>
</feature>
<dbReference type="EMBL" id="QXGC01000006">
    <property type="protein sequence ID" value="KAE9255973.1"/>
    <property type="molecule type" value="Genomic_DNA"/>
</dbReference>
<comment type="subcellular location">
    <subcellularLocation>
        <location evidence="1">Membrane</location>
        <topology evidence="1">Multi-pass membrane protein</topology>
    </subcellularLocation>
</comment>
<keyword evidence="2" id="KW-0813">Transport</keyword>
<dbReference type="EMBL" id="QXGA01000008">
    <property type="protein sequence ID" value="KAE9155696.1"/>
    <property type="molecule type" value="Genomic_DNA"/>
</dbReference>
<dbReference type="Proteomes" id="UP000440732">
    <property type="component" value="Unassembled WGS sequence"/>
</dbReference>
<feature type="transmembrane region" description="Helical" evidence="6">
    <location>
        <begin position="389"/>
        <end position="409"/>
    </location>
</feature>
<dbReference type="PANTHER" id="PTHR23504">
    <property type="entry name" value="MAJOR FACILITATOR SUPERFAMILY DOMAIN-CONTAINING PROTEIN 10"/>
    <property type="match status" value="1"/>
</dbReference>
<dbReference type="SUPFAM" id="SSF103473">
    <property type="entry name" value="MFS general substrate transporter"/>
    <property type="match status" value="1"/>
</dbReference>
<dbReference type="PRINTS" id="PR01035">
    <property type="entry name" value="TCRTETA"/>
</dbReference>
<evidence type="ECO:0000313" key="13">
    <source>
        <dbReference type="Proteomes" id="UP000476176"/>
    </source>
</evidence>
<dbReference type="AlphaFoldDB" id="A0A6A3FVH5"/>
<gene>
    <name evidence="10" type="ORF">PF004_g320</name>
    <name evidence="9" type="ORF">PF006_g385</name>
    <name evidence="7" type="ORF">PF009_g278</name>
    <name evidence="8" type="ORF">PF010_g103</name>
</gene>
<evidence type="ECO:0000256" key="2">
    <source>
        <dbReference type="ARBA" id="ARBA00022448"/>
    </source>
</evidence>
<dbReference type="Gene3D" id="1.20.1250.20">
    <property type="entry name" value="MFS general substrate transporter like domains"/>
    <property type="match status" value="1"/>
</dbReference>
<feature type="transmembrane region" description="Helical" evidence="6">
    <location>
        <begin position="255"/>
        <end position="276"/>
    </location>
</feature>
<dbReference type="GO" id="GO:0016020">
    <property type="term" value="C:membrane"/>
    <property type="evidence" value="ECO:0007669"/>
    <property type="project" value="UniProtKB-SubCell"/>
</dbReference>
<evidence type="ECO:0000256" key="4">
    <source>
        <dbReference type="ARBA" id="ARBA00022989"/>
    </source>
</evidence>
<evidence type="ECO:0000256" key="6">
    <source>
        <dbReference type="SAM" id="Phobius"/>
    </source>
</evidence>
<evidence type="ECO:0000313" key="12">
    <source>
        <dbReference type="Proteomes" id="UP000440732"/>
    </source>
</evidence>
<evidence type="ECO:0000313" key="9">
    <source>
        <dbReference type="EMBL" id="KAE9155696.1"/>
    </source>
</evidence>
<dbReference type="InterPro" id="IPR011701">
    <property type="entry name" value="MFS"/>
</dbReference>
<organism evidence="7 11">
    <name type="scientific">Phytophthora fragariae</name>
    <dbReference type="NCBI Taxonomy" id="53985"/>
    <lineage>
        <taxon>Eukaryota</taxon>
        <taxon>Sar</taxon>
        <taxon>Stramenopiles</taxon>
        <taxon>Oomycota</taxon>
        <taxon>Peronosporomycetes</taxon>
        <taxon>Peronosporales</taxon>
        <taxon>Peronosporaceae</taxon>
        <taxon>Phytophthora</taxon>
    </lineage>
</organism>
<dbReference type="Proteomes" id="UP000429523">
    <property type="component" value="Unassembled WGS sequence"/>
</dbReference>
<keyword evidence="4 6" id="KW-1133">Transmembrane helix</keyword>
<keyword evidence="5 6" id="KW-0472">Membrane</keyword>
<dbReference type="Proteomes" id="UP000476176">
    <property type="component" value="Unassembled WGS sequence"/>
</dbReference>
<evidence type="ECO:0000313" key="8">
    <source>
        <dbReference type="EMBL" id="KAE9140620.1"/>
    </source>
</evidence>
<dbReference type="Pfam" id="PF07690">
    <property type="entry name" value="MFS_1"/>
    <property type="match status" value="1"/>
</dbReference>
<reference evidence="11 12" key="1">
    <citation type="submission" date="2018-08" db="EMBL/GenBank/DDBJ databases">
        <title>Genomic investigation of the strawberry pathogen Phytophthora fragariae indicates pathogenicity is determined by transcriptional variation in three key races.</title>
        <authorList>
            <person name="Adams T.M."/>
            <person name="Armitage A.D."/>
            <person name="Sobczyk M.K."/>
            <person name="Bates H.J."/>
            <person name="Dunwell J.M."/>
            <person name="Nellist C.F."/>
            <person name="Harrison R.J."/>
        </authorList>
    </citation>
    <scope>NUCLEOTIDE SEQUENCE [LARGE SCALE GENOMIC DNA]</scope>
    <source>
        <strain evidence="10 13">BC-23</strain>
        <strain evidence="9 12">NOV-5</strain>
        <strain evidence="7 11">NOV-9</strain>
        <strain evidence="8 14">ONT-3</strain>
    </source>
</reference>
<evidence type="ECO:0000313" key="7">
    <source>
        <dbReference type="EMBL" id="KAE8950174.1"/>
    </source>
</evidence>
<evidence type="ECO:0008006" key="15">
    <source>
        <dbReference type="Google" id="ProtNLM"/>
    </source>
</evidence>
<dbReference type="EMBL" id="QXGF01000005">
    <property type="protein sequence ID" value="KAE8950174.1"/>
    <property type="molecule type" value="Genomic_DNA"/>
</dbReference>
<feature type="transmembrane region" description="Helical" evidence="6">
    <location>
        <begin position="288"/>
        <end position="313"/>
    </location>
</feature>
<evidence type="ECO:0000256" key="1">
    <source>
        <dbReference type="ARBA" id="ARBA00004141"/>
    </source>
</evidence>
<comment type="caution">
    <text evidence="7">The sequence shown here is derived from an EMBL/GenBank/DDBJ whole genome shotgun (WGS) entry which is preliminary data.</text>
</comment>
<sequence length="491" mass="53274">MGITSTDTDTSAPRKPQCKWGSSCAVAAIVGLQLLSAAAFGMMSPILSILMTEYFARLNRDGAPIDCGANSHDEACTAGSRQAAWLSSIFSAVGCVFNLISSPMVGQASDVYGRKPFIVLSQVLRLGMPFSIMFFMQPGGSITPYFVLRLVDSGFGAAGVMSAAIADIVAPEDRAAAFGVLFASLSVGYCASAFIAPFFSREHILQITAGLFVTRVLWAIFLLPETLPIRTRLSKARWVVENPISSMAILFRNQLFMRLTCLIALTSFVMNGVYQIQAFYLNVNLQTTYFFVTWQVVLSWKTCAAWAGSVAQATDQMCQRERRDCHRTSCHDLSFPAISALKSINASEKEQGRLQGAIYGARSIFEALGPVVFAAMYANMRRESVWSQALPFVVASFIYFVGVGVALSLPVGKIPPPSKIVAVPAPLLSPTYGESPTAMYFETDDDDEDETEDDDAFDRLAFSSAKGLDDDHFLAEPLLGSSSATHVHDEV</sequence>
<proteinExistence type="predicted"/>
<dbReference type="GO" id="GO:0022857">
    <property type="term" value="F:transmembrane transporter activity"/>
    <property type="evidence" value="ECO:0007669"/>
    <property type="project" value="InterPro"/>
</dbReference>
<evidence type="ECO:0000313" key="10">
    <source>
        <dbReference type="EMBL" id="KAE9255973.1"/>
    </source>
</evidence>
<dbReference type="EMBL" id="QXFX01000002">
    <property type="protein sequence ID" value="KAE9140620.1"/>
    <property type="molecule type" value="Genomic_DNA"/>
</dbReference>
<accession>A0A6A3FVH5</accession>
<protein>
    <recommendedName>
        <fullName evidence="15">Major facilitator superfamily (MFS) profile domain-containing protein</fullName>
    </recommendedName>
</protein>
<feature type="transmembrane region" description="Helical" evidence="6">
    <location>
        <begin position="24"/>
        <end position="51"/>
    </location>
</feature>
<evidence type="ECO:0000256" key="3">
    <source>
        <dbReference type="ARBA" id="ARBA00022692"/>
    </source>
</evidence>
<evidence type="ECO:0000313" key="14">
    <source>
        <dbReference type="Proteomes" id="UP000488956"/>
    </source>
</evidence>
<feature type="transmembrane region" description="Helical" evidence="6">
    <location>
        <begin position="83"/>
        <end position="105"/>
    </location>
</feature>
<evidence type="ECO:0000313" key="11">
    <source>
        <dbReference type="Proteomes" id="UP000429523"/>
    </source>
</evidence>
<evidence type="ECO:0000256" key="5">
    <source>
        <dbReference type="ARBA" id="ARBA00023136"/>
    </source>
</evidence>
<dbReference type="Proteomes" id="UP000488956">
    <property type="component" value="Unassembled WGS sequence"/>
</dbReference>
<dbReference type="PANTHER" id="PTHR23504:SF15">
    <property type="entry name" value="MAJOR FACILITATOR SUPERFAMILY (MFS) PROFILE DOMAIN-CONTAINING PROTEIN"/>
    <property type="match status" value="1"/>
</dbReference>
<name>A0A6A3FVH5_9STRA</name>
<keyword evidence="3 6" id="KW-0812">Transmembrane</keyword>
<feature type="transmembrane region" description="Helical" evidence="6">
    <location>
        <begin position="204"/>
        <end position="223"/>
    </location>
</feature>